<comment type="subcellular location">
    <subcellularLocation>
        <location evidence="1">Virion membrane</location>
        <topology evidence="1">Single-pass type I membrane protein</topology>
    </subcellularLocation>
</comment>
<accession>A0A060PYC8</accession>
<proteinExistence type="predicted"/>
<dbReference type="SUPFAM" id="SSF48726">
    <property type="entry name" value="Immunoglobulin"/>
    <property type="match status" value="1"/>
</dbReference>
<feature type="transmembrane region" description="Helical" evidence="4">
    <location>
        <begin position="337"/>
        <end position="362"/>
    </location>
</feature>
<dbReference type="OrthoDB" id="7801at10239"/>
<sequence>MAYPAVIVLVCGLFWVPATQGYVRADPSLSMVNPNRFRGGHLPPLVQQTDPPGVQRVYHIQPVIANPFQQSKVPVLVYYAILERACRSVLLWAPTEANQIIKGASEETRKGTFNLTIAWYVMRGTCAVPITIMEYTQCLYNSTLGSCPIRTQPRWRHYDSFSAVSEDNLGFLMHAPAHETAGTYLRLIQVDDWVEITQFIFEIRASKPCRYGLPIRISEDTCHSEQEFQKGLTVDQIGLRPQFIPANQRTVAVYSLQLAGWDGPKNPYNSTLLPPEVVDINTTAPTVAPQEEEVGDAEIDLGDEAITIAPQLPPNWHIPSIKDIPHQRPVDTKSNSVGLILGGVAGVVFALVVILGVVYWRLRRAPTLKKRAHLPHLREDSPDSALSPLLY</sequence>
<keyword evidence="7" id="KW-1185">Reference proteome</keyword>
<dbReference type="EMBL" id="AB825953">
    <property type="protein sequence ID" value="BAP00743.1"/>
    <property type="molecule type" value="Genomic_DNA"/>
</dbReference>
<dbReference type="InterPro" id="IPR002896">
    <property type="entry name" value="Herpes_glycop_dom"/>
</dbReference>
<protein>
    <submittedName>
        <fullName evidence="6">Envelope glycoprotein D</fullName>
    </submittedName>
</protein>
<evidence type="ECO:0000256" key="4">
    <source>
        <dbReference type="SAM" id="Phobius"/>
    </source>
</evidence>
<dbReference type="Proteomes" id="UP000173965">
    <property type="component" value="Segment"/>
</dbReference>
<dbReference type="KEGG" id="vg:19621712"/>
<name>A0A060PYC8_9ALPH</name>
<keyword evidence="4" id="KW-0812">Transmembrane</keyword>
<reference evidence="7" key="1">
    <citation type="journal article" date="2014" name="J. Virol.">
        <title>Isolation and characterization of a novel alphaherpesvirus in fruit bats.</title>
        <authorList>
            <person name="Sasaki M."/>
            <person name="Setiyono A."/>
            <person name="Handharyani E."/>
            <person name="Kobayashi S."/>
            <person name="Rahmadani I."/>
            <person name="Taha S."/>
            <person name="Adiani S."/>
            <person name="Subangkit M."/>
            <person name="Nakamura I."/>
            <person name="Sawa H."/>
            <person name="Kimura T."/>
        </authorList>
    </citation>
    <scope>NUCLEOTIDE SEQUENCE [LARGE SCALE GENOMIC DNA]</scope>
</reference>
<evidence type="ECO:0000313" key="6">
    <source>
        <dbReference type="EMBL" id="BAP00743.1"/>
    </source>
</evidence>
<evidence type="ECO:0000256" key="3">
    <source>
        <dbReference type="ARBA" id="ARBA00022879"/>
    </source>
</evidence>
<feature type="domain" description="Herpesvirus glycoprotein D/GG/GX" evidence="5">
    <location>
        <begin position="77"/>
        <end position="200"/>
    </location>
</feature>
<dbReference type="GO" id="GO:0019031">
    <property type="term" value="C:viral envelope"/>
    <property type="evidence" value="ECO:0007669"/>
    <property type="project" value="UniProtKB-KW"/>
</dbReference>
<evidence type="ECO:0000259" key="5">
    <source>
        <dbReference type="Pfam" id="PF01537"/>
    </source>
</evidence>
<evidence type="ECO:0000256" key="1">
    <source>
        <dbReference type="ARBA" id="ARBA00004563"/>
    </source>
</evidence>
<dbReference type="InterPro" id="IPR036179">
    <property type="entry name" value="Ig-like_dom_sf"/>
</dbReference>
<keyword evidence="4" id="KW-1133">Transmembrane helix</keyword>
<dbReference type="Pfam" id="PF01537">
    <property type="entry name" value="Herpes_glycop_D"/>
    <property type="match status" value="1"/>
</dbReference>
<keyword evidence="3 6" id="KW-0261">Viral envelope protein</keyword>
<gene>
    <name evidence="6" type="primary">US6</name>
</gene>
<dbReference type="GeneID" id="19621712"/>
<keyword evidence="4" id="KW-0472">Membrane</keyword>
<dbReference type="GO" id="GO:0055036">
    <property type="term" value="C:virion membrane"/>
    <property type="evidence" value="ECO:0007669"/>
    <property type="project" value="UniProtKB-SubCell"/>
</dbReference>
<organism evidence="6 7">
    <name type="scientific">Pteropodid alphaherpesvirus 1</name>
    <dbReference type="NCBI Taxonomy" id="1343901"/>
    <lineage>
        <taxon>Viruses</taxon>
        <taxon>Duplodnaviria</taxon>
        <taxon>Heunggongvirae</taxon>
        <taxon>Peploviricota</taxon>
        <taxon>Herviviricetes</taxon>
        <taxon>Herpesvirales</taxon>
        <taxon>Orthoherpesviridae</taxon>
        <taxon>Alphaherpesvirinae</taxon>
        <taxon>Simplexvirus</taxon>
        <taxon>Simplexvirus pteropodidalpha1</taxon>
    </lineage>
</organism>
<evidence type="ECO:0000313" key="7">
    <source>
        <dbReference type="Proteomes" id="UP000173965"/>
    </source>
</evidence>
<dbReference type="Gene3D" id="2.70.230.10">
    <property type="match status" value="1"/>
</dbReference>
<evidence type="ECO:0000256" key="2">
    <source>
        <dbReference type="ARBA" id="ARBA00022844"/>
    </source>
</evidence>
<keyword evidence="2" id="KW-0946">Virion</keyword>
<dbReference type="RefSeq" id="YP_009042126.1">
    <property type="nucleotide sequence ID" value="NC_024306.1"/>
</dbReference>
<dbReference type="GO" id="GO:0016020">
    <property type="term" value="C:membrane"/>
    <property type="evidence" value="ECO:0007669"/>
    <property type="project" value="InterPro"/>
</dbReference>